<name>A0A6J8DII8_MYTCO</name>
<dbReference type="InterPro" id="IPR011042">
    <property type="entry name" value="6-blade_b-propeller_TolB-like"/>
</dbReference>
<dbReference type="EC" id="2.3.2.27" evidence="3"/>
<keyword evidence="4" id="KW-1185">Reference proteome</keyword>
<dbReference type="PROSITE" id="PS50119">
    <property type="entry name" value="ZF_BBOX"/>
    <property type="match status" value="1"/>
</dbReference>
<dbReference type="InterPro" id="IPR000315">
    <property type="entry name" value="Znf_B-box"/>
</dbReference>
<evidence type="ECO:0000259" key="2">
    <source>
        <dbReference type="PROSITE" id="PS50119"/>
    </source>
</evidence>
<accession>A0A6J8DII8</accession>
<sequence length="270" mass="30559">MDAGTCDGCNKSVTQTTYCVECTQCFCAGCTKVHTRQNATKSHILLRISPDVSDASSTKIGRNCEICEEKMEVVSLCASCREMYCTECSGRHHFVKATKDHQLCPLKLWDSSLVIRPVSSVVQDSTKKKAQVNVILQQEKDLYKGRLITERPNGRLLVIDSKNKCLKVFKPEWYEFLTKKELTDEPRGIAAVSQDEVVITFADKKEVRIYKIDKVNNLWKERSFGIKDKPFSISYSRRSFAVELGEGDDGEITVTDINGNMNTFSERSKQ</sequence>
<evidence type="ECO:0000313" key="3">
    <source>
        <dbReference type="EMBL" id="CAC5407487.1"/>
    </source>
</evidence>
<dbReference type="Proteomes" id="UP000507470">
    <property type="component" value="Unassembled WGS sequence"/>
</dbReference>
<dbReference type="EMBL" id="CACVKT020007420">
    <property type="protein sequence ID" value="CAC5407487.1"/>
    <property type="molecule type" value="Genomic_DNA"/>
</dbReference>
<protein>
    <submittedName>
        <fullName evidence="3">TRIM28</fullName>
        <ecNumber evidence="3">2.3.2.27</ecNumber>
    </submittedName>
</protein>
<feature type="domain" description="B box-type" evidence="2">
    <location>
        <begin position="64"/>
        <end position="106"/>
    </location>
</feature>
<dbReference type="SUPFAM" id="SSF101898">
    <property type="entry name" value="NHL repeat"/>
    <property type="match status" value="1"/>
</dbReference>
<keyword evidence="1" id="KW-0479">Metal-binding</keyword>
<reference evidence="3 4" key="1">
    <citation type="submission" date="2020-06" db="EMBL/GenBank/DDBJ databases">
        <authorList>
            <person name="Li R."/>
            <person name="Bekaert M."/>
        </authorList>
    </citation>
    <scope>NUCLEOTIDE SEQUENCE [LARGE SCALE GENOMIC DNA]</scope>
    <source>
        <strain evidence="4">wild</strain>
    </source>
</reference>
<keyword evidence="1" id="KW-0862">Zinc</keyword>
<organism evidence="3 4">
    <name type="scientific">Mytilus coruscus</name>
    <name type="common">Sea mussel</name>
    <dbReference type="NCBI Taxonomy" id="42192"/>
    <lineage>
        <taxon>Eukaryota</taxon>
        <taxon>Metazoa</taxon>
        <taxon>Spiralia</taxon>
        <taxon>Lophotrochozoa</taxon>
        <taxon>Mollusca</taxon>
        <taxon>Bivalvia</taxon>
        <taxon>Autobranchia</taxon>
        <taxon>Pteriomorphia</taxon>
        <taxon>Mytilida</taxon>
        <taxon>Mytiloidea</taxon>
        <taxon>Mytilidae</taxon>
        <taxon>Mytilinae</taxon>
        <taxon>Mytilus</taxon>
    </lineage>
</organism>
<keyword evidence="3" id="KW-0808">Transferase</keyword>
<dbReference type="GO" id="GO:0061630">
    <property type="term" value="F:ubiquitin protein ligase activity"/>
    <property type="evidence" value="ECO:0007669"/>
    <property type="project" value="UniProtKB-EC"/>
</dbReference>
<evidence type="ECO:0000256" key="1">
    <source>
        <dbReference type="PROSITE-ProRule" id="PRU00024"/>
    </source>
</evidence>
<gene>
    <name evidence="3" type="ORF">MCOR_40960</name>
</gene>
<keyword evidence="3" id="KW-0012">Acyltransferase</keyword>
<proteinExistence type="predicted"/>
<dbReference type="SMART" id="SM00336">
    <property type="entry name" value="BBOX"/>
    <property type="match status" value="2"/>
</dbReference>
<evidence type="ECO:0000313" key="4">
    <source>
        <dbReference type="Proteomes" id="UP000507470"/>
    </source>
</evidence>
<dbReference type="AlphaFoldDB" id="A0A6J8DII8"/>
<dbReference type="GO" id="GO:0008270">
    <property type="term" value="F:zinc ion binding"/>
    <property type="evidence" value="ECO:0007669"/>
    <property type="project" value="UniProtKB-KW"/>
</dbReference>
<dbReference type="Gene3D" id="2.120.10.30">
    <property type="entry name" value="TolB, C-terminal domain"/>
    <property type="match status" value="1"/>
</dbReference>
<dbReference type="OrthoDB" id="6135310at2759"/>
<keyword evidence="1" id="KW-0863">Zinc-finger</keyword>